<keyword evidence="3" id="KW-1185">Reference proteome</keyword>
<reference evidence="2 3" key="1">
    <citation type="submission" date="2019-12" db="EMBL/GenBank/DDBJ databases">
        <authorList>
            <person name="Li M."/>
        </authorList>
    </citation>
    <scope>NUCLEOTIDE SEQUENCE [LARGE SCALE GENOMIC DNA]</scope>
    <source>
        <strain evidence="2 3">GBMRC 2046</strain>
    </source>
</reference>
<sequence>MSRIAIIVKGYPRLSETFIAQEILGLEMRGIRQLIVALRRPYDPYIHETHRRIKADVLYLPEYLKDDPARVAEARKWAQDQPTYEAARALFEDDLEHDNSAGRHRRWGQACVLARELPEDVSWIHTHYLHTPCSVARYAAHLSGRKWSFSAHAKDIWTTPEWDLRTKIDDAAWGVTCTRANADYLNALSADPGKVSLVYHGLDFSPFAKSNGAARAADGGTGGEVRILSVGRAVEKKGYDDLLAALAKLPGDLRWHFEHIGGGQLADKLKSRADALGLNGRITWRGPQPREEVINAAEAADLFVLPSKIAKSGDRDGLPNVLMEAQALGLCCLASDVSAIPELITHEETGWLVPPADRKALGQALDRLIRSPDTRKRLGLAASEHVRQAFATDPGLDFLAERFRNLP</sequence>
<organism evidence="2 3">
    <name type="scientific">Stappia sediminis</name>
    <dbReference type="NCBI Taxonomy" id="2692190"/>
    <lineage>
        <taxon>Bacteria</taxon>
        <taxon>Pseudomonadati</taxon>
        <taxon>Pseudomonadota</taxon>
        <taxon>Alphaproteobacteria</taxon>
        <taxon>Hyphomicrobiales</taxon>
        <taxon>Stappiaceae</taxon>
        <taxon>Stappia</taxon>
    </lineage>
</organism>
<dbReference type="GO" id="GO:0016757">
    <property type="term" value="F:glycosyltransferase activity"/>
    <property type="evidence" value="ECO:0007669"/>
    <property type="project" value="InterPro"/>
</dbReference>
<comment type="caution">
    <text evidence="2">The sequence shown here is derived from an EMBL/GenBank/DDBJ whole genome shotgun (WGS) entry which is preliminary data.</text>
</comment>
<dbReference type="PANTHER" id="PTHR12526">
    <property type="entry name" value="GLYCOSYLTRANSFERASE"/>
    <property type="match status" value="1"/>
</dbReference>
<evidence type="ECO:0000259" key="1">
    <source>
        <dbReference type="Pfam" id="PF00534"/>
    </source>
</evidence>
<dbReference type="Pfam" id="PF00534">
    <property type="entry name" value="Glycos_transf_1"/>
    <property type="match status" value="1"/>
</dbReference>
<keyword evidence="2" id="KW-0808">Transferase</keyword>
<dbReference type="EMBL" id="WUMV01000005">
    <property type="protein sequence ID" value="MXN65669.1"/>
    <property type="molecule type" value="Genomic_DNA"/>
</dbReference>
<feature type="domain" description="Glycosyl transferase family 1" evidence="1">
    <location>
        <begin position="223"/>
        <end position="383"/>
    </location>
</feature>
<proteinExistence type="predicted"/>
<protein>
    <submittedName>
        <fullName evidence="2">Glycosyltransferase</fullName>
    </submittedName>
</protein>
<dbReference type="PANTHER" id="PTHR12526:SF636">
    <property type="entry name" value="BLL3647 PROTEIN"/>
    <property type="match status" value="1"/>
</dbReference>
<evidence type="ECO:0000313" key="3">
    <source>
        <dbReference type="Proteomes" id="UP000433101"/>
    </source>
</evidence>
<dbReference type="AlphaFoldDB" id="A0A7X3S8D3"/>
<dbReference type="InterPro" id="IPR001296">
    <property type="entry name" value="Glyco_trans_1"/>
</dbReference>
<accession>A0A7X3S8D3</accession>
<dbReference type="SUPFAM" id="SSF53756">
    <property type="entry name" value="UDP-Glycosyltransferase/glycogen phosphorylase"/>
    <property type="match status" value="1"/>
</dbReference>
<dbReference type="RefSeq" id="WP_160775927.1">
    <property type="nucleotide sequence ID" value="NZ_WUMV01000005.1"/>
</dbReference>
<dbReference type="CDD" id="cd03801">
    <property type="entry name" value="GT4_PimA-like"/>
    <property type="match status" value="1"/>
</dbReference>
<dbReference type="Proteomes" id="UP000433101">
    <property type="component" value="Unassembled WGS sequence"/>
</dbReference>
<evidence type="ECO:0000313" key="2">
    <source>
        <dbReference type="EMBL" id="MXN65669.1"/>
    </source>
</evidence>
<gene>
    <name evidence="2" type="ORF">GR183_12210</name>
</gene>
<dbReference type="Gene3D" id="3.40.50.2000">
    <property type="entry name" value="Glycogen Phosphorylase B"/>
    <property type="match status" value="2"/>
</dbReference>
<name>A0A7X3S8D3_9HYPH</name>